<accession>A0A4S5BX48</accession>
<organism evidence="1 2">
    <name type="scientific">Lampropedia aestuarii</name>
    <dbReference type="NCBI Taxonomy" id="2562762"/>
    <lineage>
        <taxon>Bacteria</taxon>
        <taxon>Pseudomonadati</taxon>
        <taxon>Pseudomonadota</taxon>
        <taxon>Betaproteobacteria</taxon>
        <taxon>Burkholderiales</taxon>
        <taxon>Comamonadaceae</taxon>
        <taxon>Lampropedia</taxon>
    </lineage>
</organism>
<dbReference type="RefSeq" id="WP_136404918.1">
    <property type="nucleotide sequence ID" value="NZ_SSWX01000002.1"/>
</dbReference>
<dbReference type="AlphaFoldDB" id="A0A4S5BX48"/>
<evidence type="ECO:0000313" key="2">
    <source>
        <dbReference type="Proteomes" id="UP000306236"/>
    </source>
</evidence>
<dbReference type="Gene3D" id="3.40.190.10">
    <property type="entry name" value="Periplasmic binding protein-like II"/>
    <property type="match status" value="2"/>
</dbReference>
<dbReference type="SUPFAM" id="SSF53850">
    <property type="entry name" value="Periplasmic binding protein-like II"/>
    <property type="match status" value="1"/>
</dbReference>
<protein>
    <submittedName>
        <fullName evidence="1">Phosphate/phosphite/phosphonate ABC transporter substrate-binding protein</fullName>
    </submittedName>
</protein>
<dbReference type="PANTHER" id="PTHR35841">
    <property type="entry name" value="PHOSPHONATES-BINDING PERIPLASMIC PROTEIN"/>
    <property type="match status" value="1"/>
</dbReference>
<comment type="caution">
    <text evidence="1">The sequence shown here is derived from an EMBL/GenBank/DDBJ whole genome shotgun (WGS) entry which is preliminary data.</text>
</comment>
<keyword evidence="2" id="KW-1185">Reference proteome</keyword>
<sequence>MHTSAYILGAVAYAPKVITIWEGFKTYLAERDFAIDFILYSNYETQAEAMIAGDIQFAWNSPLAWVRTERLARAQGRQAGVVVMRDTDIDLQSVLVVKAESALNNLADLRGQTVGFGAIDSPQATLIPLDHMQHVGGLQPHKDFSVRRFDVLGGKHGDHIGGERLAAAAMLKGEIAASWMIAKNYRAFANEGLLPAGATRVLDSTGLYDHCIMSAAPGVDAAVSQRFGDLLLAMDWNDPPVRALLELEGLKQWQPARTEGFALLERAATEQGFYDEQGRIVAQDYRY</sequence>
<evidence type="ECO:0000313" key="1">
    <source>
        <dbReference type="EMBL" id="THJ36013.1"/>
    </source>
</evidence>
<gene>
    <name evidence="1" type="ORF">E8K88_01685</name>
</gene>
<dbReference type="Pfam" id="PF12974">
    <property type="entry name" value="Phosphonate-bd"/>
    <property type="match status" value="1"/>
</dbReference>
<dbReference type="EMBL" id="SSWX01000002">
    <property type="protein sequence ID" value="THJ36013.1"/>
    <property type="molecule type" value="Genomic_DNA"/>
</dbReference>
<proteinExistence type="predicted"/>
<dbReference type="OrthoDB" id="5318791at2"/>
<dbReference type="PANTHER" id="PTHR35841:SF1">
    <property type="entry name" value="PHOSPHONATES-BINDING PERIPLASMIC PROTEIN"/>
    <property type="match status" value="1"/>
</dbReference>
<name>A0A4S5BX48_9BURK</name>
<reference evidence="1 2" key="1">
    <citation type="submission" date="2019-04" db="EMBL/GenBank/DDBJ databases">
        <title>Lampropedia sp YIM MLB12 draf genome.</title>
        <authorList>
            <person name="Wang Y.-X."/>
        </authorList>
    </citation>
    <scope>NUCLEOTIDE SEQUENCE [LARGE SCALE GENOMIC DNA]</scope>
    <source>
        <strain evidence="1 2">YIM MLB12</strain>
    </source>
</reference>
<dbReference type="Proteomes" id="UP000306236">
    <property type="component" value="Unassembled WGS sequence"/>
</dbReference>